<keyword evidence="5" id="KW-0663">Pyridoxal phosphate</keyword>
<organism evidence="9 10">
    <name type="scientific">Heligmosomoides polygyrus</name>
    <name type="common">Parasitic roundworm</name>
    <dbReference type="NCBI Taxonomy" id="6339"/>
    <lineage>
        <taxon>Eukaryota</taxon>
        <taxon>Metazoa</taxon>
        <taxon>Ecdysozoa</taxon>
        <taxon>Nematoda</taxon>
        <taxon>Chromadorea</taxon>
        <taxon>Rhabditida</taxon>
        <taxon>Rhabditina</taxon>
        <taxon>Rhabditomorpha</taxon>
        <taxon>Strongyloidea</taxon>
        <taxon>Heligmosomidae</taxon>
        <taxon>Heligmosomoides</taxon>
    </lineage>
</organism>
<feature type="region of interest" description="Disordered" evidence="6">
    <location>
        <begin position="31"/>
        <end position="82"/>
    </location>
</feature>
<keyword evidence="9" id="KW-1185">Reference proteome</keyword>
<accession>A0A3P8CBX2</accession>
<evidence type="ECO:0000313" key="9">
    <source>
        <dbReference type="Proteomes" id="UP000050761"/>
    </source>
</evidence>
<evidence type="ECO:0000313" key="8">
    <source>
        <dbReference type="EMBL" id="VDP37657.1"/>
    </source>
</evidence>
<evidence type="ECO:0000256" key="5">
    <source>
        <dbReference type="ARBA" id="ARBA00022898"/>
    </source>
</evidence>
<dbReference type="Gene3D" id="3.90.1150.10">
    <property type="entry name" value="Aspartate Aminotransferase, domain 1"/>
    <property type="match status" value="1"/>
</dbReference>
<reference evidence="8 9" key="1">
    <citation type="submission" date="2018-11" db="EMBL/GenBank/DDBJ databases">
        <authorList>
            <consortium name="Pathogen Informatics"/>
        </authorList>
    </citation>
    <scope>NUCLEOTIDE SEQUENCE [LARGE SCALE GENOMIC DNA]</scope>
</reference>
<comment type="cofactor">
    <cofactor evidence="1">
        <name>pyridoxal 5'-phosphate</name>
        <dbReference type="ChEBI" id="CHEBI:597326"/>
    </cofactor>
</comment>
<keyword evidence="7" id="KW-1133">Transmembrane helix</keyword>
<feature type="compositionally biased region" description="Basic and acidic residues" evidence="6">
    <location>
        <begin position="72"/>
        <end position="82"/>
    </location>
</feature>
<dbReference type="Proteomes" id="UP000050761">
    <property type="component" value="Unassembled WGS sequence"/>
</dbReference>
<evidence type="ECO:0000256" key="2">
    <source>
        <dbReference type="ARBA" id="ARBA00011738"/>
    </source>
</evidence>
<evidence type="ECO:0000256" key="7">
    <source>
        <dbReference type="SAM" id="Phobius"/>
    </source>
</evidence>
<dbReference type="GO" id="GO:0008483">
    <property type="term" value="F:transaminase activity"/>
    <property type="evidence" value="ECO:0007669"/>
    <property type="project" value="UniProtKB-KW"/>
</dbReference>
<keyword evidence="7" id="KW-0472">Membrane</keyword>
<dbReference type="EMBL" id="UZAH01034867">
    <property type="protein sequence ID" value="VDP37657.1"/>
    <property type="molecule type" value="Genomic_DNA"/>
</dbReference>
<accession>A0A183GKP0</accession>
<keyword evidence="7" id="KW-0812">Transmembrane</keyword>
<dbReference type="PANTHER" id="PTHR11751">
    <property type="entry name" value="ALANINE AMINOTRANSFERASE"/>
    <property type="match status" value="1"/>
</dbReference>
<proteinExistence type="predicted"/>
<protein>
    <submittedName>
        <fullName evidence="10">50S ribosomal protein L22</fullName>
    </submittedName>
</protein>
<gene>
    <name evidence="8" type="ORF">HPBE_LOCUS23260</name>
</gene>
<dbReference type="Gene3D" id="1.10.287.1970">
    <property type="match status" value="1"/>
</dbReference>
<dbReference type="PANTHER" id="PTHR11751:SF29">
    <property type="entry name" value="ALANINE TRANSAMINASE"/>
    <property type="match status" value="1"/>
</dbReference>
<evidence type="ECO:0000256" key="6">
    <source>
        <dbReference type="SAM" id="MobiDB-lite"/>
    </source>
</evidence>
<dbReference type="InterPro" id="IPR015422">
    <property type="entry name" value="PyrdxlP-dep_Trfase_small"/>
</dbReference>
<comment type="subunit">
    <text evidence="2">Homodimer.</text>
</comment>
<dbReference type="OrthoDB" id="1732682at2759"/>
<evidence type="ECO:0000256" key="4">
    <source>
        <dbReference type="ARBA" id="ARBA00022679"/>
    </source>
</evidence>
<keyword evidence="4" id="KW-0808">Transferase</keyword>
<evidence type="ECO:0000256" key="3">
    <source>
        <dbReference type="ARBA" id="ARBA00022576"/>
    </source>
</evidence>
<reference evidence="10" key="2">
    <citation type="submission" date="2019-09" db="UniProtKB">
        <authorList>
            <consortium name="WormBaseParasite"/>
        </authorList>
    </citation>
    <scope>IDENTIFICATION</scope>
</reference>
<evidence type="ECO:0000256" key="1">
    <source>
        <dbReference type="ARBA" id="ARBA00001933"/>
    </source>
</evidence>
<dbReference type="WBParaSite" id="HPBE_0002326001-mRNA-1">
    <property type="protein sequence ID" value="HPBE_0002326001-mRNA-1"/>
    <property type="gene ID" value="HPBE_0002326001"/>
</dbReference>
<evidence type="ECO:0000313" key="10">
    <source>
        <dbReference type="WBParaSite" id="HPBE_0002326001-mRNA-1"/>
    </source>
</evidence>
<dbReference type="AlphaFoldDB" id="A0A183GKP0"/>
<keyword evidence="3" id="KW-0032">Aminotransferase</keyword>
<name>A0A183GKP0_HELPZ</name>
<dbReference type="InterPro" id="IPR045088">
    <property type="entry name" value="ALAT1/2-like"/>
</dbReference>
<feature type="transmembrane region" description="Helical" evidence="7">
    <location>
        <begin position="6"/>
        <end position="22"/>
    </location>
</feature>
<sequence length="167" mass="18276">MIEPVLVFEVFLVLVIPTVLLCKKTSSVRDVRGEAGEDVGEESGPVEVESRQPESSAVSASERGSRKAKAASSKETRSARKEAHVLMKDTINPQLITMQYAVRGPMVIRALEIEKELRRGIKKPFKSVIKANVGDAHAMGQHPITFNRQVVEVKSEKVAICALVLSV</sequence>